<dbReference type="Proteomes" id="UP000190827">
    <property type="component" value="Unassembled WGS sequence"/>
</dbReference>
<evidence type="ECO:0000313" key="2">
    <source>
        <dbReference type="EMBL" id="SKC42590.1"/>
    </source>
</evidence>
<dbReference type="SUPFAM" id="SSF58113">
    <property type="entry name" value="Apolipoprotein A-I"/>
    <property type="match status" value="1"/>
</dbReference>
<dbReference type="InterPro" id="IPR022062">
    <property type="entry name" value="DUF3618"/>
</dbReference>
<evidence type="ECO:0000256" key="1">
    <source>
        <dbReference type="SAM" id="MobiDB-lite"/>
    </source>
</evidence>
<dbReference type="EMBL" id="FUZO01000001">
    <property type="protein sequence ID" value="SKC42590.1"/>
    <property type="molecule type" value="Genomic_DNA"/>
</dbReference>
<gene>
    <name evidence="2" type="ORF">SAMN06295973_0829</name>
</gene>
<evidence type="ECO:0000313" key="3">
    <source>
        <dbReference type="Proteomes" id="UP000190827"/>
    </source>
</evidence>
<feature type="region of interest" description="Disordered" evidence="1">
    <location>
        <begin position="1"/>
        <end position="26"/>
    </location>
</feature>
<reference evidence="2 3" key="1">
    <citation type="submission" date="2017-02" db="EMBL/GenBank/DDBJ databases">
        <authorList>
            <person name="Varghese N."/>
            <person name="Submissions S."/>
        </authorList>
    </citation>
    <scope>NUCLEOTIDE SEQUENCE [LARGE SCALE GENOMIC DNA]</scope>
    <source>
        <strain evidence="2 3">VKM Ac-1787</strain>
    </source>
</reference>
<dbReference type="RefSeq" id="WP_079704839.1">
    <property type="nucleotide sequence ID" value="NZ_FUZO01000001.1"/>
</dbReference>
<organism evidence="2 3">
    <name type="scientific">Plantibacter cousiniae</name>
    <name type="common">nom. nud.</name>
    <dbReference type="NCBI Taxonomy" id="199709"/>
    <lineage>
        <taxon>Bacteria</taxon>
        <taxon>Bacillati</taxon>
        <taxon>Actinomycetota</taxon>
        <taxon>Actinomycetes</taxon>
        <taxon>Micrococcales</taxon>
        <taxon>Microbacteriaceae</taxon>
        <taxon>Plantibacter</taxon>
    </lineage>
</organism>
<dbReference type="Gene3D" id="1.20.120.20">
    <property type="entry name" value="Apolipoprotein"/>
    <property type="match status" value="1"/>
</dbReference>
<dbReference type="Pfam" id="PF12277">
    <property type="entry name" value="DUF3618"/>
    <property type="match status" value="1"/>
</dbReference>
<comment type="caution">
    <text evidence="2">The sequence shown here is derived from an EMBL/GenBank/DDBJ whole genome shotgun (WGS) entry which is preliminary data.</text>
</comment>
<evidence type="ECO:0008006" key="4">
    <source>
        <dbReference type="Google" id="ProtNLM"/>
    </source>
</evidence>
<protein>
    <recommendedName>
        <fullName evidence="4">DUF3618 domain-containing protein</fullName>
    </recommendedName>
</protein>
<accession>A0ABY1LHV0</accession>
<name>A0ABY1LHV0_9MICO</name>
<sequence length="210" mass="21499">MSDISNTTGPTGDAGTTDSSDPDRIRADIERTRAELGSDVDALADKVTPSKIVEREKAKAKNALGSVKDRVFGVASDLSDTASGAVGSAGDSIAAAPKRAVEKLEGAPIAVGLMAFGAGLLVSALLPSSTKERQIASSVKDAAQPIVGEVTDAAKEAAEHLREPAMDAFDAVKSEATDAADQVRTEATGAVQDVKDEANQAKHAVQESNQ</sequence>
<proteinExistence type="predicted"/>
<keyword evidence="3" id="KW-1185">Reference proteome</keyword>
<feature type="compositionally biased region" description="Low complexity" evidence="1">
    <location>
        <begin position="7"/>
        <end position="19"/>
    </location>
</feature>